<protein>
    <submittedName>
        <fullName evidence="2">Uncharacterized protein</fullName>
    </submittedName>
</protein>
<feature type="region of interest" description="Disordered" evidence="1">
    <location>
        <begin position="1"/>
        <end position="21"/>
    </location>
</feature>
<name>A0ABD2BS01_VESSQ</name>
<feature type="compositionally biased region" description="Basic and acidic residues" evidence="1">
    <location>
        <begin position="1"/>
        <end position="10"/>
    </location>
</feature>
<evidence type="ECO:0000313" key="2">
    <source>
        <dbReference type="EMBL" id="KAL2735370.1"/>
    </source>
</evidence>
<keyword evidence="3" id="KW-1185">Reference proteome</keyword>
<accession>A0ABD2BS01</accession>
<organism evidence="2 3">
    <name type="scientific">Vespula squamosa</name>
    <name type="common">Southern yellow jacket</name>
    <name type="synonym">Wasp</name>
    <dbReference type="NCBI Taxonomy" id="30214"/>
    <lineage>
        <taxon>Eukaryota</taxon>
        <taxon>Metazoa</taxon>
        <taxon>Ecdysozoa</taxon>
        <taxon>Arthropoda</taxon>
        <taxon>Hexapoda</taxon>
        <taxon>Insecta</taxon>
        <taxon>Pterygota</taxon>
        <taxon>Neoptera</taxon>
        <taxon>Endopterygota</taxon>
        <taxon>Hymenoptera</taxon>
        <taxon>Apocrita</taxon>
        <taxon>Aculeata</taxon>
        <taxon>Vespoidea</taxon>
        <taxon>Vespidae</taxon>
        <taxon>Vespinae</taxon>
        <taxon>Vespula</taxon>
    </lineage>
</organism>
<evidence type="ECO:0000313" key="3">
    <source>
        <dbReference type="Proteomes" id="UP001607302"/>
    </source>
</evidence>
<reference evidence="2 3" key="1">
    <citation type="journal article" date="2024" name="Ann. Entomol. Soc. Am.">
        <title>Genomic analyses of the southern and eastern yellowjacket wasps (Hymenoptera: Vespidae) reveal evolutionary signatures of social life.</title>
        <authorList>
            <person name="Catto M.A."/>
            <person name="Caine P.B."/>
            <person name="Orr S.E."/>
            <person name="Hunt B.G."/>
            <person name="Goodisman M.A.D."/>
        </authorList>
    </citation>
    <scope>NUCLEOTIDE SEQUENCE [LARGE SCALE GENOMIC DNA]</scope>
    <source>
        <strain evidence="2">233</strain>
        <tissue evidence="2">Head and thorax</tissue>
    </source>
</reference>
<gene>
    <name evidence="2" type="ORF">V1478_003010</name>
</gene>
<dbReference type="EMBL" id="JAUDFV010000064">
    <property type="protein sequence ID" value="KAL2735370.1"/>
    <property type="molecule type" value="Genomic_DNA"/>
</dbReference>
<feature type="region of interest" description="Disordered" evidence="1">
    <location>
        <begin position="40"/>
        <end position="204"/>
    </location>
</feature>
<proteinExistence type="predicted"/>
<evidence type="ECO:0000256" key="1">
    <source>
        <dbReference type="SAM" id="MobiDB-lite"/>
    </source>
</evidence>
<sequence>MEDGRSERSRITGPSQHPYVHVPLFKKTSPRSHREEVAAFGDPRANADSTLQFANRDAFPLRELQASQPTGDGSHREEVAAFGDPRANADSTLQFANRDAFPLRELQASQPTGDGVKKDEKKKEEKRRSKEEEKKEKETRNVCAIVHERNRIRNVEEKKKRRGILQDTETVTRPKAHAQGPLPRAPPKGPTREKLDHSLGTGVL</sequence>
<feature type="compositionally biased region" description="Basic and acidic residues" evidence="1">
    <location>
        <begin position="115"/>
        <end position="158"/>
    </location>
</feature>
<dbReference type="AlphaFoldDB" id="A0ABD2BS01"/>
<comment type="caution">
    <text evidence="2">The sequence shown here is derived from an EMBL/GenBank/DDBJ whole genome shotgun (WGS) entry which is preliminary data.</text>
</comment>
<dbReference type="Proteomes" id="UP001607302">
    <property type="component" value="Unassembled WGS sequence"/>
</dbReference>